<organism evidence="1 2">
    <name type="scientific">Araneus ventricosus</name>
    <name type="common">Orbweaver spider</name>
    <name type="synonym">Epeira ventricosa</name>
    <dbReference type="NCBI Taxonomy" id="182803"/>
    <lineage>
        <taxon>Eukaryota</taxon>
        <taxon>Metazoa</taxon>
        <taxon>Ecdysozoa</taxon>
        <taxon>Arthropoda</taxon>
        <taxon>Chelicerata</taxon>
        <taxon>Arachnida</taxon>
        <taxon>Araneae</taxon>
        <taxon>Araneomorphae</taxon>
        <taxon>Entelegynae</taxon>
        <taxon>Araneoidea</taxon>
        <taxon>Araneidae</taxon>
        <taxon>Araneus</taxon>
    </lineage>
</organism>
<keyword evidence="2" id="KW-1185">Reference proteome</keyword>
<dbReference type="EMBL" id="BGPR01000110">
    <property type="protein sequence ID" value="GBL95256.1"/>
    <property type="molecule type" value="Genomic_DNA"/>
</dbReference>
<sequence length="124" mass="14072">MDGPLVKSVEGVTSSFSGTFTTRPLHFFFCWNTACQTPSSMRKPDDNFRKQKESLEIQRRWITESENHRCGGTRKGREMWEGISLRNRGPFPWATAERGRDLVLKVGVGVGWGLVLKAGRRSRG</sequence>
<evidence type="ECO:0000313" key="1">
    <source>
        <dbReference type="EMBL" id="GBL95256.1"/>
    </source>
</evidence>
<comment type="caution">
    <text evidence="1">The sequence shown here is derived from an EMBL/GenBank/DDBJ whole genome shotgun (WGS) entry which is preliminary data.</text>
</comment>
<proteinExistence type="predicted"/>
<protein>
    <submittedName>
        <fullName evidence="1">Uncharacterized protein</fullName>
    </submittedName>
</protein>
<dbReference type="AlphaFoldDB" id="A0A4Y2BVE9"/>
<name>A0A4Y2BVE9_ARAVE</name>
<dbReference type="Proteomes" id="UP000499080">
    <property type="component" value="Unassembled WGS sequence"/>
</dbReference>
<gene>
    <name evidence="1" type="ORF">AVEN_37718_1</name>
</gene>
<accession>A0A4Y2BVE9</accession>
<evidence type="ECO:0000313" key="2">
    <source>
        <dbReference type="Proteomes" id="UP000499080"/>
    </source>
</evidence>
<reference evidence="1 2" key="1">
    <citation type="journal article" date="2019" name="Sci. Rep.">
        <title>Orb-weaving spider Araneus ventricosus genome elucidates the spidroin gene catalogue.</title>
        <authorList>
            <person name="Kono N."/>
            <person name="Nakamura H."/>
            <person name="Ohtoshi R."/>
            <person name="Moran D.A.P."/>
            <person name="Shinohara A."/>
            <person name="Yoshida Y."/>
            <person name="Fujiwara M."/>
            <person name="Mori M."/>
            <person name="Tomita M."/>
            <person name="Arakawa K."/>
        </authorList>
    </citation>
    <scope>NUCLEOTIDE SEQUENCE [LARGE SCALE GENOMIC DNA]</scope>
</reference>